<dbReference type="InterPro" id="IPR012347">
    <property type="entry name" value="Ferritin-like"/>
</dbReference>
<feature type="compositionally biased region" description="Low complexity" evidence="1">
    <location>
        <begin position="168"/>
        <end position="181"/>
    </location>
</feature>
<dbReference type="InterPro" id="IPR009078">
    <property type="entry name" value="Ferritin-like_SF"/>
</dbReference>
<keyword evidence="4" id="KW-1185">Reference proteome</keyword>
<evidence type="ECO:0000259" key="2">
    <source>
        <dbReference type="Pfam" id="PF14530"/>
    </source>
</evidence>
<feature type="region of interest" description="Disordered" evidence="1">
    <location>
        <begin position="153"/>
        <end position="200"/>
    </location>
</feature>
<feature type="compositionally biased region" description="Pro residues" evidence="1">
    <location>
        <begin position="154"/>
        <end position="167"/>
    </location>
</feature>
<protein>
    <recommendedName>
        <fullName evidence="2">DUF4439 domain-containing protein</fullName>
    </recommendedName>
</protein>
<dbReference type="EMBL" id="FOBF01000006">
    <property type="protein sequence ID" value="SEL64639.1"/>
    <property type="molecule type" value="Genomic_DNA"/>
</dbReference>
<evidence type="ECO:0000256" key="1">
    <source>
        <dbReference type="SAM" id="MobiDB-lite"/>
    </source>
</evidence>
<reference evidence="3 4" key="1">
    <citation type="submission" date="2016-10" db="EMBL/GenBank/DDBJ databases">
        <authorList>
            <person name="de Groot N.N."/>
        </authorList>
    </citation>
    <scope>NUCLEOTIDE SEQUENCE [LARGE SCALE GENOMIC DNA]</scope>
    <source>
        <strain evidence="3 4">DSM 43357</strain>
    </source>
</reference>
<dbReference type="Proteomes" id="UP000198953">
    <property type="component" value="Unassembled WGS sequence"/>
</dbReference>
<proteinExistence type="predicted"/>
<feature type="domain" description="DUF4439" evidence="2">
    <location>
        <begin position="35"/>
        <end position="164"/>
    </location>
</feature>
<dbReference type="CDD" id="cd00657">
    <property type="entry name" value="Ferritin_like"/>
    <property type="match status" value="1"/>
</dbReference>
<name>A0A1H7RX98_9ACTN</name>
<feature type="region of interest" description="Disordered" evidence="1">
    <location>
        <begin position="1"/>
        <end position="30"/>
    </location>
</feature>
<feature type="compositionally biased region" description="Polar residues" evidence="1">
    <location>
        <begin position="189"/>
        <end position="200"/>
    </location>
</feature>
<dbReference type="Gene3D" id="1.20.1260.10">
    <property type="match status" value="1"/>
</dbReference>
<dbReference type="InterPro" id="IPR029447">
    <property type="entry name" value="DUF4439"/>
</dbReference>
<evidence type="ECO:0000313" key="3">
    <source>
        <dbReference type="EMBL" id="SEL64639.1"/>
    </source>
</evidence>
<dbReference type="RefSeq" id="WP_256256956.1">
    <property type="nucleotide sequence ID" value="NZ_FOBF01000006.1"/>
</dbReference>
<sequence>MTGGGAWASRSGGVRATANGGSDQAGADGGDVEKLRKALAAEHAAVFAYGLLGARTSGALRSRISAAFEAHRARRDRLRAMITTRGGRPAEAEASYALPFVPTGPGQAARLAAQVEAGVAAAYLELAAASDAALREHAALAVQEAATRSYSLRPAPPAAFPGLPPAASPTGSPPASTGLPTGPSPGPQDGTQSTATTPAG</sequence>
<accession>A0A1H7RX98</accession>
<gene>
    <name evidence="3" type="ORF">SAMN05660976_02950</name>
</gene>
<dbReference type="AlphaFoldDB" id="A0A1H7RX98"/>
<dbReference type="SUPFAM" id="SSF47240">
    <property type="entry name" value="Ferritin-like"/>
    <property type="match status" value="1"/>
</dbReference>
<dbReference type="Pfam" id="PF14530">
    <property type="entry name" value="DUF4439"/>
    <property type="match status" value="1"/>
</dbReference>
<dbReference type="STRING" id="46177.SAMN05660976_02950"/>
<evidence type="ECO:0000313" key="4">
    <source>
        <dbReference type="Proteomes" id="UP000198953"/>
    </source>
</evidence>
<organism evidence="3 4">
    <name type="scientific">Nonomuraea pusilla</name>
    <dbReference type="NCBI Taxonomy" id="46177"/>
    <lineage>
        <taxon>Bacteria</taxon>
        <taxon>Bacillati</taxon>
        <taxon>Actinomycetota</taxon>
        <taxon>Actinomycetes</taxon>
        <taxon>Streptosporangiales</taxon>
        <taxon>Streptosporangiaceae</taxon>
        <taxon>Nonomuraea</taxon>
    </lineage>
</organism>